<dbReference type="AlphaFoldDB" id="A0A0K2AKG3"/>
<dbReference type="STRING" id="1889.SAM40697_0382"/>
<evidence type="ECO:0000313" key="4">
    <source>
        <dbReference type="Proteomes" id="UP000061018"/>
    </source>
</evidence>
<evidence type="ECO:0000259" key="2">
    <source>
        <dbReference type="PROSITE" id="PS50222"/>
    </source>
</evidence>
<dbReference type="InterPro" id="IPR002048">
    <property type="entry name" value="EF_hand_dom"/>
</dbReference>
<dbReference type="Pfam" id="PF13499">
    <property type="entry name" value="EF-hand_7"/>
    <property type="match status" value="1"/>
</dbReference>
<protein>
    <submittedName>
        <fullName evidence="3">Putative calcium binding protein</fullName>
    </submittedName>
</protein>
<reference evidence="4" key="1">
    <citation type="journal article" date="2015" name="J. Biotechnol.">
        <title>Complete genome sequence of Streptomyces ambofaciens ATCC 23877, the spiramycin producer.</title>
        <authorList>
            <person name="Thibessard A."/>
            <person name="Haas D."/>
            <person name="Gerbaud C."/>
            <person name="Aigle B."/>
            <person name="Lautru S."/>
            <person name="Pernodet J.L."/>
            <person name="Leblond P."/>
        </authorList>
    </citation>
    <scope>NUCLEOTIDE SEQUENCE [LARGE SCALE GENOMIC DNA]</scope>
    <source>
        <strain evidence="4">ATCC 23877 / 3486 / DSM 40053 / JCM 4204 / NBRC 12836 / NRRL B-2516</strain>
    </source>
</reference>
<evidence type="ECO:0000313" key="3">
    <source>
        <dbReference type="EMBL" id="AKZ53498.1"/>
    </source>
</evidence>
<dbReference type="SMART" id="SM00054">
    <property type="entry name" value="EFh"/>
    <property type="match status" value="2"/>
</dbReference>
<dbReference type="KEGG" id="samb:SAM23877_0449"/>
<organism evidence="3 4">
    <name type="scientific">Streptomyces ambofaciens (strain ATCC 23877 / 3486 / DSM 40053 / JCM 4204 / NBRC 12836 / NRRL B-2516)</name>
    <dbReference type="NCBI Taxonomy" id="278992"/>
    <lineage>
        <taxon>Bacteria</taxon>
        <taxon>Bacillati</taxon>
        <taxon>Actinomycetota</taxon>
        <taxon>Actinomycetes</taxon>
        <taxon>Kitasatosporales</taxon>
        <taxon>Streptomycetaceae</taxon>
        <taxon>Streptomyces</taxon>
    </lineage>
</organism>
<dbReference type="GO" id="GO:0005509">
    <property type="term" value="F:calcium ion binding"/>
    <property type="evidence" value="ECO:0007669"/>
    <property type="project" value="InterPro"/>
</dbReference>
<evidence type="ECO:0000256" key="1">
    <source>
        <dbReference type="SAM" id="MobiDB-lite"/>
    </source>
</evidence>
<feature type="region of interest" description="Disordered" evidence="1">
    <location>
        <begin position="1"/>
        <end position="40"/>
    </location>
</feature>
<dbReference type="EMBL" id="CP012382">
    <property type="protein sequence ID" value="AKZ53498.1"/>
    <property type="molecule type" value="Genomic_DNA"/>
</dbReference>
<name>A0A0K2AKG3_STRA7</name>
<gene>
    <name evidence="3" type="ORF">SAM23877_0449</name>
</gene>
<dbReference type="PROSITE" id="PS50222">
    <property type="entry name" value="EF_HAND_2"/>
    <property type="match status" value="1"/>
</dbReference>
<dbReference type="PROSITE" id="PS00018">
    <property type="entry name" value="EF_HAND_1"/>
    <property type="match status" value="2"/>
</dbReference>
<sequence>MFIRSAEENAFPGAPESTARRMLSGRHARPSHPWSDERRESMREEAINRVKLVFTLFDADGNGVLESDDFELMSSRVAAAVPGADEARKQAMRAGFTRYWNTLASELDTDHDGRITYDEYQVCVLSPERFSGAIDAFASGFAHFGDVDGSGMVSRPVFVGMLRGVGFDLPNIHALFEAFEPDAEDRVRVDLWETEIRNFYAPDMGGIPADLLAPAAAA</sequence>
<proteinExistence type="predicted"/>
<feature type="domain" description="EF-hand" evidence="2">
    <location>
        <begin position="45"/>
        <end position="80"/>
    </location>
</feature>
<dbReference type="SUPFAM" id="SSF47473">
    <property type="entry name" value="EF-hand"/>
    <property type="match status" value="1"/>
</dbReference>
<dbReference type="InterPro" id="IPR011992">
    <property type="entry name" value="EF-hand-dom_pair"/>
</dbReference>
<dbReference type="InterPro" id="IPR018247">
    <property type="entry name" value="EF_Hand_1_Ca_BS"/>
</dbReference>
<dbReference type="Proteomes" id="UP000061018">
    <property type="component" value="Chromosome"/>
</dbReference>
<dbReference type="Gene3D" id="1.10.238.10">
    <property type="entry name" value="EF-hand"/>
    <property type="match status" value="1"/>
</dbReference>
<accession>A0A0K2AKG3</accession>